<dbReference type="InterPro" id="IPR027417">
    <property type="entry name" value="P-loop_NTPase"/>
</dbReference>
<comment type="caution">
    <text evidence="5">The sequence shown here is derived from an EMBL/GenBank/DDBJ whole genome shotgun (WGS) entry which is preliminary data.</text>
</comment>
<keyword evidence="1" id="KW-0505">Motor protein</keyword>
<proteinExistence type="inferred from homology"/>
<organism evidence="5 6">
    <name type="scientific">Cymbomonas tetramitiformis</name>
    <dbReference type="NCBI Taxonomy" id="36881"/>
    <lineage>
        <taxon>Eukaryota</taxon>
        <taxon>Viridiplantae</taxon>
        <taxon>Chlorophyta</taxon>
        <taxon>Pyramimonadophyceae</taxon>
        <taxon>Pyramimonadales</taxon>
        <taxon>Pyramimonadaceae</taxon>
        <taxon>Cymbomonas</taxon>
    </lineage>
</organism>
<keyword evidence="6" id="KW-1185">Reference proteome</keyword>
<dbReference type="GO" id="GO:0030705">
    <property type="term" value="P:cytoskeleton-dependent intracellular transport"/>
    <property type="evidence" value="ECO:0007669"/>
    <property type="project" value="TreeGrafter"/>
</dbReference>
<comment type="caution">
    <text evidence="2">Lacks conserved residue(s) required for the propagation of feature annotation.</text>
</comment>
<sequence length="496" mass="54362">MAETSPHQEQHEAMAPLRGTCRGQMGNVQGGLLLPSRYICDARRSGRGAGGRGLWQANEARSINLSLTVLGKCINARANPNSSHIPFRDSKLTRILQDCLSENSRTSLICCAYPGGEHGDETLVRDPWPPAEIQDNPVAVQHAAIRRRAMEVKLAASQNIGQDYRPRPMLSLASGSMPRLGCKLRPARVAEAPVLRAGEPSSSACSGSLLLQPFDLPSQVALITTASSSLPPQPAITRLNRPSAGRRVDEARACVEQELEAISDADSVAPSSPLSKHLHLELELKLERQRSHQLEEELSKTREELLQEAALRRRELAQQEDACQQRMRELEAVARTRLEEVEHTVRCAISGGGDGPATPVAGPTVQDAEGKMDGVAQAEQRMALMASRIDDMITSPAHGFAQNRLITQKAAAAAKIQMQWLRHRGRRRELQAQERDSMAQQRGKALEDLVAETETTTKQYLASTGRALIAQSILSIDRATDASLRMFLVPRKKLNR</sequence>
<dbReference type="GO" id="GO:0005874">
    <property type="term" value="C:microtubule"/>
    <property type="evidence" value="ECO:0007669"/>
    <property type="project" value="TreeGrafter"/>
</dbReference>
<dbReference type="GO" id="GO:0005524">
    <property type="term" value="F:ATP binding"/>
    <property type="evidence" value="ECO:0007669"/>
    <property type="project" value="InterPro"/>
</dbReference>
<dbReference type="InterPro" id="IPR027640">
    <property type="entry name" value="Kinesin-like_fam"/>
</dbReference>
<feature type="coiled-coil region" evidence="3">
    <location>
        <begin position="277"/>
        <end position="333"/>
    </location>
</feature>
<accession>A0AAE0C0S4</accession>
<dbReference type="AlphaFoldDB" id="A0AAE0C0S4"/>
<feature type="domain" description="Kinesin motor" evidence="4">
    <location>
        <begin position="1"/>
        <end position="135"/>
    </location>
</feature>
<dbReference type="EMBL" id="LGRX02030863">
    <property type="protein sequence ID" value="KAK3245232.1"/>
    <property type="molecule type" value="Genomic_DNA"/>
</dbReference>
<dbReference type="SUPFAM" id="SSF52540">
    <property type="entry name" value="P-loop containing nucleoside triphosphate hydrolases"/>
    <property type="match status" value="1"/>
</dbReference>
<reference evidence="5 6" key="1">
    <citation type="journal article" date="2015" name="Genome Biol. Evol.">
        <title>Comparative Genomics of a Bacterivorous Green Alga Reveals Evolutionary Causalities and Consequences of Phago-Mixotrophic Mode of Nutrition.</title>
        <authorList>
            <person name="Burns J.A."/>
            <person name="Paasch A."/>
            <person name="Narechania A."/>
            <person name="Kim E."/>
        </authorList>
    </citation>
    <scope>NUCLEOTIDE SEQUENCE [LARGE SCALE GENOMIC DNA]</scope>
    <source>
        <strain evidence="5 6">PLY_AMNH</strain>
    </source>
</reference>
<dbReference type="InterPro" id="IPR036961">
    <property type="entry name" value="Kinesin_motor_dom_sf"/>
</dbReference>
<dbReference type="InterPro" id="IPR001752">
    <property type="entry name" value="Kinesin_motor_dom"/>
</dbReference>
<name>A0AAE0C0S4_9CHLO</name>
<dbReference type="GO" id="GO:0007018">
    <property type="term" value="P:microtubule-based movement"/>
    <property type="evidence" value="ECO:0007669"/>
    <property type="project" value="InterPro"/>
</dbReference>
<evidence type="ECO:0000259" key="4">
    <source>
        <dbReference type="PROSITE" id="PS50067"/>
    </source>
</evidence>
<protein>
    <recommendedName>
        <fullName evidence="4">Kinesin motor domain-containing protein</fullName>
    </recommendedName>
</protein>
<dbReference type="GO" id="GO:0008017">
    <property type="term" value="F:microtubule binding"/>
    <property type="evidence" value="ECO:0007669"/>
    <property type="project" value="InterPro"/>
</dbReference>
<dbReference type="GO" id="GO:0005871">
    <property type="term" value="C:kinesin complex"/>
    <property type="evidence" value="ECO:0007669"/>
    <property type="project" value="TreeGrafter"/>
</dbReference>
<keyword evidence="3" id="KW-0175">Coiled coil</keyword>
<evidence type="ECO:0000256" key="3">
    <source>
        <dbReference type="SAM" id="Coils"/>
    </source>
</evidence>
<dbReference type="PANTHER" id="PTHR24115:SF590">
    <property type="entry name" value="KINESIN-LIKE PROTEIN KIN-UC"/>
    <property type="match status" value="1"/>
</dbReference>
<evidence type="ECO:0000256" key="1">
    <source>
        <dbReference type="ARBA" id="ARBA00023175"/>
    </source>
</evidence>
<dbReference type="PANTHER" id="PTHR24115">
    <property type="entry name" value="KINESIN-RELATED"/>
    <property type="match status" value="1"/>
</dbReference>
<dbReference type="GO" id="GO:0016887">
    <property type="term" value="F:ATP hydrolysis activity"/>
    <property type="evidence" value="ECO:0007669"/>
    <property type="project" value="TreeGrafter"/>
</dbReference>
<dbReference type="PROSITE" id="PS50067">
    <property type="entry name" value="KINESIN_MOTOR_2"/>
    <property type="match status" value="1"/>
</dbReference>
<evidence type="ECO:0000256" key="2">
    <source>
        <dbReference type="PROSITE-ProRule" id="PRU00283"/>
    </source>
</evidence>
<comment type="similarity">
    <text evidence="2">Belongs to the TRAFAC class myosin-kinesin ATPase superfamily. Kinesin family.</text>
</comment>
<gene>
    <name evidence="5" type="ORF">CYMTET_45189</name>
</gene>
<dbReference type="GO" id="GO:0008574">
    <property type="term" value="F:plus-end-directed microtubule motor activity"/>
    <property type="evidence" value="ECO:0007669"/>
    <property type="project" value="TreeGrafter"/>
</dbReference>
<evidence type="ECO:0000313" key="6">
    <source>
        <dbReference type="Proteomes" id="UP001190700"/>
    </source>
</evidence>
<dbReference type="Gene3D" id="3.40.850.10">
    <property type="entry name" value="Kinesin motor domain"/>
    <property type="match status" value="1"/>
</dbReference>
<dbReference type="Proteomes" id="UP001190700">
    <property type="component" value="Unassembled WGS sequence"/>
</dbReference>
<evidence type="ECO:0000313" key="5">
    <source>
        <dbReference type="EMBL" id="KAK3245232.1"/>
    </source>
</evidence>
<dbReference type="Pfam" id="PF00225">
    <property type="entry name" value="Kinesin"/>
    <property type="match status" value="1"/>
</dbReference>